<proteinExistence type="predicted"/>
<feature type="transmembrane region" description="Helical" evidence="1">
    <location>
        <begin position="82"/>
        <end position="103"/>
    </location>
</feature>
<gene>
    <name evidence="2" type="ORF">F9L07_11390</name>
</gene>
<feature type="transmembrane region" description="Helical" evidence="1">
    <location>
        <begin position="57"/>
        <end position="75"/>
    </location>
</feature>
<feature type="transmembrane region" description="Helical" evidence="1">
    <location>
        <begin position="145"/>
        <end position="163"/>
    </location>
</feature>
<dbReference type="PIRSF" id="PIRSF038991">
    <property type="entry name" value="Protein_AbrB"/>
    <property type="match status" value="1"/>
</dbReference>
<dbReference type="Pfam" id="PF05145">
    <property type="entry name" value="AbrB"/>
    <property type="match status" value="1"/>
</dbReference>
<feature type="transmembrane region" description="Helical" evidence="1">
    <location>
        <begin position="115"/>
        <end position="133"/>
    </location>
</feature>
<evidence type="ECO:0000256" key="1">
    <source>
        <dbReference type="SAM" id="Phobius"/>
    </source>
</evidence>
<dbReference type="RefSeq" id="WP_151579749.1">
    <property type="nucleotide sequence ID" value="NZ_WBVM01000001.1"/>
</dbReference>
<feature type="transmembrane region" description="Helical" evidence="1">
    <location>
        <begin position="208"/>
        <end position="228"/>
    </location>
</feature>
<dbReference type="Proteomes" id="UP000449906">
    <property type="component" value="Unassembled WGS sequence"/>
</dbReference>
<dbReference type="GO" id="GO:0016020">
    <property type="term" value="C:membrane"/>
    <property type="evidence" value="ECO:0007669"/>
    <property type="project" value="InterPro"/>
</dbReference>
<keyword evidence="1" id="KW-0472">Membrane</keyword>
<dbReference type="PANTHER" id="PTHR38457">
    <property type="entry name" value="REGULATOR ABRB-RELATED"/>
    <property type="match status" value="1"/>
</dbReference>
<feature type="transmembrane region" description="Helical" evidence="1">
    <location>
        <begin position="266"/>
        <end position="286"/>
    </location>
</feature>
<dbReference type="InterPro" id="IPR007820">
    <property type="entry name" value="AbrB_fam"/>
</dbReference>
<organism evidence="2 3">
    <name type="scientific">Nocardioides simplex</name>
    <name type="common">Arthrobacter simplex</name>
    <dbReference type="NCBI Taxonomy" id="2045"/>
    <lineage>
        <taxon>Bacteria</taxon>
        <taxon>Bacillati</taxon>
        <taxon>Actinomycetota</taxon>
        <taxon>Actinomycetes</taxon>
        <taxon>Propionibacteriales</taxon>
        <taxon>Nocardioidaceae</taxon>
        <taxon>Pimelobacter</taxon>
    </lineage>
</organism>
<dbReference type="NCBIfam" id="TIGR03082">
    <property type="entry name" value="Gneg_AbrB_dup"/>
    <property type="match status" value="1"/>
</dbReference>
<keyword evidence="1" id="KW-0812">Transmembrane</keyword>
<dbReference type="AlphaFoldDB" id="A0A7J5E289"/>
<dbReference type="InterPro" id="IPR017516">
    <property type="entry name" value="AbrB_dup"/>
</dbReference>
<dbReference type="EMBL" id="WBVM01000001">
    <property type="protein sequence ID" value="KAB2812375.1"/>
    <property type="molecule type" value="Genomic_DNA"/>
</dbReference>
<keyword evidence="1" id="KW-1133">Transmembrane helix</keyword>
<protein>
    <submittedName>
        <fullName evidence="2">AbrB family transcriptional regulator</fullName>
    </submittedName>
</protein>
<feature type="transmembrane region" description="Helical" evidence="1">
    <location>
        <begin position="183"/>
        <end position="201"/>
    </location>
</feature>
<dbReference type="GO" id="GO:0010468">
    <property type="term" value="P:regulation of gene expression"/>
    <property type="evidence" value="ECO:0007669"/>
    <property type="project" value="InterPro"/>
</dbReference>
<comment type="caution">
    <text evidence="2">The sequence shown here is derived from an EMBL/GenBank/DDBJ whole genome shotgun (WGS) entry which is preliminary data.</text>
</comment>
<name>A0A7J5E289_NOCSI</name>
<evidence type="ECO:0000313" key="2">
    <source>
        <dbReference type="EMBL" id="KAB2812375.1"/>
    </source>
</evidence>
<accession>A0A7J5E289</accession>
<feature type="transmembrane region" description="Helical" evidence="1">
    <location>
        <begin position="318"/>
        <end position="344"/>
    </location>
</feature>
<reference evidence="2 3" key="1">
    <citation type="submission" date="2019-09" db="EMBL/GenBank/DDBJ databases">
        <title>Pimelobacter sp. isolated from Paulinella.</title>
        <authorList>
            <person name="Jeong S.E."/>
        </authorList>
    </citation>
    <scope>NUCLEOTIDE SEQUENCE [LARGE SCALE GENOMIC DNA]</scope>
    <source>
        <strain evidence="2 3">Pch-N</strain>
    </source>
</reference>
<evidence type="ECO:0000313" key="3">
    <source>
        <dbReference type="Proteomes" id="UP000449906"/>
    </source>
</evidence>
<feature type="transmembrane region" description="Helical" evidence="1">
    <location>
        <begin position="234"/>
        <end position="254"/>
    </location>
</feature>
<sequence>MTVRLGLAAAATYAVVVAGLAWVGAPSPPLFAAMVAAVVVALRAPEPPPMPPRLRALGMAVVGTAAGASVDVAVLRTVAREPVAVVGGVVATLLVSMLIGQLLRLSRHVDGTTAVFASIAGGASGVALAAREYGADDAIVISVQYLRVVLVLISVPLVAPLLGDAGGAGGAATGAAPGAAADPWSALLYTACSVVGGLVLARLVPISAAPIIGTLLASSALSLSGLFADARVPAAVVAVGFTIVGANVGLSLTLDRLRKLVRLFPLALAQVVLSVGACAVVGVLFADAVGISRIDGYLATTPGGLPAVVAVAVDSGDAIGLILTMQFVRVFVALALAPAIGAVLRRRGRGRGERPRPEE</sequence>
<dbReference type="PANTHER" id="PTHR38457:SF1">
    <property type="entry name" value="REGULATOR ABRB-RELATED"/>
    <property type="match status" value="1"/>
</dbReference>